<feature type="binding site" evidence="8">
    <location>
        <position position="5"/>
    </location>
    <ligand>
        <name>Mg(2+)</name>
        <dbReference type="ChEBI" id="CHEBI:18420"/>
    </ligand>
</feature>
<evidence type="ECO:0000256" key="1">
    <source>
        <dbReference type="ARBA" id="ARBA00001946"/>
    </source>
</evidence>
<evidence type="ECO:0000256" key="2">
    <source>
        <dbReference type="ARBA" id="ARBA00022649"/>
    </source>
</evidence>
<evidence type="ECO:0000259" key="9">
    <source>
        <dbReference type="Pfam" id="PF01850"/>
    </source>
</evidence>
<keyword evidence="5 8" id="KW-0378">Hydrolase</keyword>
<dbReference type="GO" id="GO:0000287">
    <property type="term" value="F:magnesium ion binding"/>
    <property type="evidence" value="ECO:0007669"/>
    <property type="project" value="UniProtKB-UniRule"/>
</dbReference>
<dbReference type="Gene3D" id="3.40.50.1010">
    <property type="entry name" value="5'-nuclease"/>
    <property type="match status" value="1"/>
</dbReference>
<feature type="binding site" evidence="8">
    <location>
        <position position="104"/>
    </location>
    <ligand>
        <name>Mg(2+)</name>
        <dbReference type="ChEBI" id="CHEBI:18420"/>
    </ligand>
</feature>
<evidence type="ECO:0000256" key="8">
    <source>
        <dbReference type="HAMAP-Rule" id="MF_00265"/>
    </source>
</evidence>
<name>A0A2B8BN84_9PROT</name>
<comment type="caution">
    <text evidence="10">The sequence shown here is derived from an EMBL/GenBank/DDBJ whole genome shotgun (WGS) entry which is preliminary data.</text>
</comment>
<dbReference type="HAMAP" id="MF_00265">
    <property type="entry name" value="VapC_Nob1"/>
    <property type="match status" value="1"/>
</dbReference>
<keyword evidence="3 8" id="KW-0540">Nuclease</keyword>
<dbReference type="InterPro" id="IPR022907">
    <property type="entry name" value="VapC_family"/>
</dbReference>
<dbReference type="EC" id="3.1.-.-" evidence="8"/>
<comment type="similarity">
    <text evidence="7 8">Belongs to the PINc/VapC protein family.</text>
</comment>
<evidence type="ECO:0000256" key="7">
    <source>
        <dbReference type="ARBA" id="ARBA00038093"/>
    </source>
</evidence>
<evidence type="ECO:0000256" key="6">
    <source>
        <dbReference type="ARBA" id="ARBA00022842"/>
    </source>
</evidence>
<proteinExistence type="inferred from homology"/>
<keyword evidence="2 8" id="KW-1277">Toxin-antitoxin system</keyword>
<dbReference type="GO" id="GO:0090729">
    <property type="term" value="F:toxin activity"/>
    <property type="evidence" value="ECO:0007669"/>
    <property type="project" value="UniProtKB-KW"/>
</dbReference>
<dbReference type="CDD" id="cd18731">
    <property type="entry name" value="PIN_NgFitB-like"/>
    <property type="match status" value="1"/>
</dbReference>
<dbReference type="EMBL" id="PDKW01000036">
    <property type="protein sequence ID" value="PGH59315.1"/>
    <property type="molecule type" value="Genomic_DNA"/>
</dbReference>
<dbReference type="InterPro" id="IPR029060">
    <property type="entry name" value="PIN-like_dom_sf"/>
</dbReference>
<sequence>MIILDTNVLSELMRPAPSEAVLRWFAGHPAATLFTTTITQAEILFGLALLPEGRRRSDLVLAAEQMFAEDFAGRVLPFDSMAAKAFAPITAGRRQRGRPTGAFDAQIAAVAASRGAALATRNVADFLDCGVSIINPWESLSLPS</sequence>
<dbReference type="Proteomes" id="UP000225379">
    <property type="component" value="Unassembled WGS sequence"/>
</dbReference>
<dbReference type="Pfam" id="PF01850">
    <property type="entry name" value="PIN"/>
    <property type="match status" value="1"/>
</dbReference>
<protein>
    <recommendedName>
        <fullName evidence="8">Ribonuclease VapC</fullName>
        <shortName evidence="8">RNase VapC</shortName>
        <ecNumber evidence="8">3.1.-.-</ecNumber>
    </recommendedName>
    <alternativeName>
        <fullName evidence="8">Toxin VapC</fullName>
    </alternativeName>
</protein>
<dbReference type="InterPro" id="IPR002716">
    <property type="entry name" value="PIN_dom"/>
</dbReference>
<keyword evidence="8" id="KW-0800">Toxin</keyword>
<dbReference type="AlphaFoldDB" id="A0A2B8BN84"/>
<keyword evidence="4 8" id="KW-0479">Metal-binding</keyword>
<accession>A0A2B8BN84</accession>
<dbReference type="GO" id="GO:0004540">
    <property type="term" value="F:RNA nuclease activity"/>
    <property type="evidence" value="ECO:0007669"/>
    <property type="project" value="InterPro"/>
</dbReference>
<evidence type="ECO:0000313" key="10">
    <source>
        <dbReference type="EMBL" id="PGH59315.1"/>
    </source>
</evidence>
<evidence type="ECO:0000313" key="11">
    <source>
        <dbReference type="Proteomes" id="UP000225379"/>
    </source>
</evidence>
<comment type="function">
    <text evidence="8">Toxic component of a toxin-antitoxin (TA) system. An RNase.</text>
</comment>
<keyword evidence="6 8" id="KW-0460">Magnesium</keyword>
<comment type="cofactor">
    <cofactor evidence="1 8">
        <name>Mg(2+)</name>
        <dbReference type="ChEBI" id="CHEBI:18420"/>
    </cofactor>
</comment>
<evidence type="ECO:0000256" key="4">
    <source>
        <dbReference type="ARBA" id="ARBA00022723"/>
    </source>
</evidence>
<dbReference type="SUPFAM" id="SSF88723">
    <property type="entry name" value="PIN domain-like"/>
    <property type="match status" value="1"/>
</dbReference>
<evidence type="ECO:0000256" key="5">
    <source>
        <dbReference type="ARBA" id="ARBA00022801"/>
    </source>
</evidence>
<dbReference type="PANTHER" id="PTHR33653">
    <property type="entry name" value="RIBONUCLEASE VAPC2"/>
    <property type="match status" value="1"/>
</dbReference>
<dbReference type="OrthoDB" id="7188375at2"/>
<dbReference type="RefSeq" id="WP_098734666.1">
    <property type="nucleotide sequence ID" value="NZ_PDKW01000036.1"/>
</dbReference>
<dbReference type="PANTHER" id="PTHR33653:SF1">
    <property type="entry name" value="RIBONUCLEASE VAPC2"/>
    <property type="match status" value="1"/>
</dbReference>
<feature type="domain" description="PIN" evidence="9">
    <location>
        <begin position="2"/>
        <end position="122"/>
    </location>
</feature>
<dbReference type="GO" id="GO:0016787">
    <property type="term" value="F:hydrolase activity"/>
    <property type="evidence" value="ECO:0007669"/>
    <property type="project" value="UniProtKB-KW"/>
</dbReference>
<dbReference type="InterPro" id="IPR050556">
    <property type="entry name" value="Type_II_TA_system_RNase"/>
</dbReference>
<keyword evidence="11" id="KW-1185">Reference proteome</keyword>
<gene>
    <name evidence="8" type="primary">vapC</name>
    <name evidence="10" type="ORF">CRT60_01410</name>
</gene>
<organism evidence="10 11">
    <name type="scientific">Azospirillum palustre</name>
    <dbReference type="NCBI Taxonomy" id="2044885"/>
    <lineage>
        <taxon>Bacteria</taxon>
        <taxon>Pseudomonadati</taxon>
        <taxon>Pseudomonadota</taxon>
        <taxon>Alphaproteobacteria</taxon>
        <taxon>Rhodospirillales</taxon>
        <taxon>Azospirillaceae</taxon>
        <taxon>Azospirillum</taxon>
    </lineage>
</organism>
<reference evidence="11" key="1">
    <citation type="submission" date="2017-10" db="EMBL/GenBank/DDBJ databases">
        <authorList>
            <person name="Kravchenko I.K."/>
            <person name="Grouzdev D.S."/>
        </authorList>
    </citation>
    <scope>NUCLEOTIDE SEQUENCE [LARGE SCALE GENOMIC DNA]</scope>
    <source>
        <strain evidence="11">B2</strain>
    </source>
</reference>
<evidence type="ECO:0000256" key="3">
    <source>
        <dbReference type="ARBA" id="ARBA00022722"/>
    </source>
</evidence>